<keyword evidence="2" id="KW-1185">Reference proteome</keyword>
<organism evidence="1 2">
    <name type="scientific">Shiella aurantiaca</name>
    <dbReference type="NCBI Taxonomy" id="3058365"/>
    <lineage>
        <taxon>Bacteria</taxon>
        <taxon>Pseudomonadati</taxon>
        <taxon>Bacteroidota</taxon>
        <taxon>Cytophagia</taxon>
        <taxon>Cytophagales</taxon>
        <taxon>Shiellaceae</taxon>
        <taxon>Shiella</taxon>
    </lineage>
</organism>
<gene>
    <name evidence="1" type="ORF">QWY31_10945</name>
</gene>
<dbReference type="InterPro" id="IPR029058">
    <property type="entry name" value="AB_hydrolase_fold"/>
</dbReference>
<dbReference type="Gene3D" id="3.40.50.1820">
    <property type="entry name" value="alpha/beta hydrolase"/>
    <property type="match status" value="1"/>
</dbReference>
<comment type="caution">
    <text evidence="1">The sequence shown here is derived from an EMBL/GenBank/DDBJ whole genome shotgun (WGS) entry which is preliminary data.</text>
</comment>
<dbReference type="InterPro" id="IPR013783">
    <property type="entry name" value="Ig-like_fold"/>
</dbReference>
<proteinExistence type="predicted"/>
<evidence type="ECO:0000313" key="2">
    <source>
        <dbReference type="Proteomes" id="UP001168552"/>
    </source>
</evidence>
<name>A0ABT8F6C1_9BACT</name>
<evidence type="ECO:0000313" key="1">
    <source>
        <dbReference type="EMBL" id="MDN4166021.1"/>
    </source>
</evidence>
<keyword evidence="1" id="KW-0378">Hydrolase</keyword>
<dbReference type="SUPFAM" id="SSF81296">
    <property type="entry name" value="E set domains"/>
    <property type="match status" value="1"/>
</dbReference>
<dbReference type="PROSITE" id="PS51257">
    <property type="entry name" value="PROKAR_LIPOPROTEIN"/>
    <property type="match status" value="1"/>
</dbReference>
<dbReference type="Proteomes" id="UP001168552">
    <property type="component" value="Unassembled WGS sequence"/>
</dbReference>
<dbReference type="Pfam" id="PF00756">
    <property type="entry name" value="Esterase"/>
    <property type="match status" value="1"/>
</dbReference>
<dbReference type="PANTHER" id="PTHR48098:SF3">
    <property type="entry name" value="IRON(III) ENTEROBACTIN ESTERASE"/>
    <property type="match status" value="1"/>
</dbReference>
<dbReference type="RefSeq" id="WP_320004556.1">
    <property type="nucleotide sequence ID" value="NZ_JAUHJS010000005.1"/>
</dbReference>
<dbReference type="InterPro" id="IPR050583">
    <property type="entry name" value="Mycobacterial_A85_antigen"/>
</dbReference>
<protein>
    <submittedName>
        <fullName evidence="1">Alpha/beta hydrolase-fold protein</fullName>
    </submittedName>
</protein>
<reference evidence="1" key="1">
    <citation type="submission" date="2023-06" db="EMBL/GenBank/DDBJ databases">
        <title>Cytophagales bacterium Strain LB-30, isolated from soil.</title>
        <authorList>
            <person name="Liu B."/>
        </authorList>
    </citation>
    <scope>NUCLEOTIDE SEQUENCE</scope>
    <source>
        <strain evidence="1">LB-30</strain>
    </source>
</reference>
<dbReference type="PANTHER" id="PTHR48098">
    <property type="entry name" value="ENTEROCHELIN ESTERASE-RELATED"/>
    <property type="match status" value="1"/>
</dbReference>
<dbReference type="InterPro" id="IPR014756">
    <property type="entry name" value="Ig_E-set"/>
</dbReference>
<dbReference type="EMBL" id="JAUHJS010000005">
    <property type="protein sequence ID" value="MDN4166021.1"/>
    <property type="molecule type" value="Genomic_DNA"/>
</dbReference>
<accession>A0ABT8F6C1</accession>
<sequence>MGSYTIKSIQQYLLHFAFLGLTFGSGACQGQNPSPASDKDFIIPENASFTQLTTSLDSLSQLLPEPIAQKGFDSLWAYIKREKGVPLTEDDSVAFFYEGSASSVAWNGDFNRWGGQSFRNQGTRLGESSVWMLKQSFPTTARLDYKIVKDGNNWILDPLNPHQQWGGAGPNSELRMPLWVLDSATIINEDVPKGSLSENQILQSSALGYAVQFTVYTPFSYEEMENLPSLYVTDGHEYSDPKMGAMLTVLDNLIADGKVAPLVVVFVDPRNPSNLSQNRRMEELTITPSYLQFFENELIPFIDTQYSTQTAASHRGILGTSLGGLNAAYFGIAGTSFQRIGIHSPAFWYRTQIYSLYQAQEAKNLQIYMSTGVINDTQDGALQMKGIWESKGYSFQYTEVQEGHSWGNWRALIDEVLLHLYPAD</sequence>
<dbReference type="SUPFAM" id="SSF53474">
    <property type="entry name" value="alpha/beta-Hydrolases"/>
    <property type="match status" value="1"/>
</dbReference>
<dbReference type="Gene3D" id="2.60.40.10">
    <property type="entry name" value="Immunoglobulins"/>
    <property type="match status" value="1"/>
</dbReference>
<dbReference type="GO" id="GO:0016787">
    <property type="term" value="F:hydrolase activity"/>
    <property type="evidence" value="ECO:0007669"/>
    <property type="project" value="UniProtKB-KW"/>
</dbReference>
<dbReference type="InterPro" id="IPR000801">
    <property type="entry name" value="Esterase-like"/>
</dbReference>